<dbReference type="AlphaFoldDB" id="A0A8I1LPQ0"/>
<proteinExistence type="predicted"/>
<dbReference type="EMBL" id="JAEHFQ010000002">
    <property type="protein sequence ID" value="MBM0632636.1"/>
    <property type="molecule type" value="Genomic_DNA"/>
</dbReference>
<comment type="caution">
    <text evidence="1">The sequence shown here is derived from an EMBL/GenBank/DDBJ whole genome shotgun (WGS) entry which is preliminary data.</text>
</comment>
<name>A0A8I1LPQ0_PAEPO</name>
<dbReference type="Proteomes" id="UP000650605">
    <property type="component" value="Unassembled WGS sequence"/>
</dbReference>
<evidence type="ECO:0000313" key="2">
    <source>
        <dbReference type="Proteomes" id="UP000650605"/>
    </source>
</evidence>
<evidence type="ECO:0000313" key="1">
    <source>
        <dbReference type="EMBL" id="MBM0632636.1"/>
    </source>
</evidence>
<protein>
    <submittedName>
        <fullName evidence="1">Uncharacterized protein</fullName>
    </submittedName>
</protein>
<organism evidence="1 2">
    <name type="scientific">Paenibacillus polymyxa</name>
    <name type="common">Bacillus polymyxa</name>
    <dbReference type="NCBI Taxonomy" id="1406"/>
    <lineage>
        <taxon>Bacteria</taxon>
        <taxon>Bacillati</taxon>
        <taxon>Bacillota</taxon>
        <taxon>Bacilli</taxon>
        <taxon>Bacillales</taxon>
        <taxon>Paenibacillaceae</taxon>
        <taxon>Paenibacillus</taxon>
    </lineage>
</organism>
<sequence>MAIIRQGSCIGVLYRPTADGCVASQCQTYSGGCHCVHNGRLVGAVKKLGNTLIHISRTLDTANLKSMDGILLRHWNIRNSKNKNSIFLENLFIPISRLEAVQVTPFRNLDRPVPSPGNPCSQPAPGTVRKPNTIYPGDCIGIRFQKVNHLWDIKNGKFLFWQKSGIPHCQWNTKLQNKSDRVWYAHWIVRKMSPYFQSVASNRGSASTGKETNITLYPITESNPKEGTTVKITRLDHTSIKRILTYH</sequence>
<reference evidence="1" key="1">
    <citation type="submission" date="2020-12" db="EMBL/GenBank/DDBJ databases">
        <title>Paenibacillus polymyxa LMG 27872: a double-edged sword.</title>
        <authorList>
            <person name="Langendries S."/>
            <person name="Garcia Mendez S."/>
            <person name="Beirinckx S."/>
            <person name="Viaene T."/>
            <person name="Baeyen S."/>
            <person name="Goeminne G."/>
            <person name="Willems A."/>
            <person name="Debode J."/>
            <person name="Goormachtig S."/>
        </authorList>
    </citation>
    <scope>NUCLEOTIDE SEQUENCE</scope>
    <source>
        <strain evidence="1">LMG 27872</strain>
    </source>
</reference>
<gene>
    <name evidence="1" type="ORF">JDW19_05775</name>
</gene>
<accession>A0A8I1LPQ0</accession>
<dbReference type="RefSeq" id="WP_165150216.1">
    <property type="nucleotide sequence ID" value="NZ_JAEHFQ010000002.1"/>
</dbReference>